<feature type="transmembrane region" description="Helical" evidence="1">
    <location>
        <begin position="33"/>
        <end position="51"/>
    </location>
</feature>
<keyword evidence="3" id="KW-1185">Reference proteome</keyword>
<dbReference type="Proteomes" id="UP001153069">
    <property type="component" value="Unassembled WGS sequence"/>
</dbReference>
<evidence type="ECO:0000313" key="3">
    <source>
        <dbReference type="Proteomes" id="UP001153069"/>
    </source>
</evidence>
<reference evidence="2" key="1">
    <citation type="submission" date="2020-06" db="EMBL/GenBank/DDBJ databases">
        <authorList>
            <consortium name="Plant Systems Biology data submission"/>
        </authorList>
    </citation>
    <scope>NUCLEOTIDE SEQUENCE</scope>
    <source>
        <strain evidence="2">D6</strain>
    </source>
</reference>
<evidence type="ECO:0000313" key="2">
    <source>
        <dbReference type="EMBL" id="CAB9508888.1"/>
    </source>
</evidence>
<proteinExistence type="predicted"/>
<keyword evidence="1" id="KW-0812">Transmembrane</keyword>
<accession>A0A9N8HFU1</accession>
<organism evidence="2 3">
    <name type="scientific">Seminavis robusta</name>
    <dbReference type="NCBI Taxonomy" id="568900"/>
    <lineage>
        <taxon>Eukaryota</taxon>
        <taxon>Sar</taxon>
        <taxon>Stramenopiles</taxon>
        <taxon>Ochrophyta</taxon>
        <taxon>Bacillariophyta</taxon>
        <taxon>Bacillariophyceae</taxon>
        <taxon>Bacillariophycidae</taxon>
        <taxon>Naviculales</taxon>
        <taxon>Naviculaceae</taxon>
        <taxon>Seminavis</taxon>
    </lineage>
</organism>
<dbReference type="EMBL" id="CAICTM010000364">
    <property type="protein sequence ID" value="CAB9508888.1"/>
    <property type="molecule type" value="Genomic_DNA"/>
</dbReference>
<feature type="transmembrane region" description="Helical" evidence="1">
    <location>
        <begin position="57"/>
        <end position="75"/>
    </location>
</feature>
<dbReference type="AlphaFoldDB" id="A0A9N8HFU1"/>
<evidence type="ECO:0000256" key="1">
    <source>
        <dbReference type="SAM" id="Phobius"/>
    </source>
</evidence>
<keyword evidence="1" id="KW-0472">Membrane</keyword>
<comment type="caution">
    <text evidence="2">The sequence shown here is derived from an EMBL/GenBank/DDBJ whole genome shotgun (WGS) entry which is preliminary data.</text>
</comment>
<gene>
    <name evidence="2" type="ORF">SEMRO_365_G127350.1</name>
</gene>
<sequence length="122" mass="13303">MVKSNGSWDHQTDFGELRFPSVTRSQYFPKSSVAMMILGALFTLSFLFSLMVASGLVTVDLLAGIAMLAFVSVYSRAHKLIRKFQGEDSKLKNEAPRGVSSAKLSTATKKAGVLSKQLLSVR</sequence>
<keyword evidence="1" id="KW-1133">Transmembrane helix</keyword>
<name>A0A9N8HFU1_9STRA</name>
<protein>
    <submittedName>
        <fullName evidence="2">Uncharacterized protein</fullName>
    </submittedName>
</protein>